<evidence type="ECO:0000313" key="6">
    <source>
        <dbReference type="Proteomes" id="UP001154312"/>
    </source>
</evidence>
<sequence length="316" mass="36020">METYRLKLRMKSGFISPLQADTIFGGLCWTIRYAEGNDSINSMLGDFRSDRPWFVLSNAFPGDLLPKPLMKIKRPLPATRDEQLLQAREGKRLKKIEYLTPKEFISLISGSMPVIENREKPISQVSTLHNQINRISGSTADGGQLFEQMESYINQKDENNQEQDYLSIYIKLREPGLRDWLLDQFRLLGQTGIGKRKSTGKGSFSVIEMEKCELFESIKEPNAYLSLSNFVPRQGDPTEGYYKTFVKYGKLGEEYALSSYPFKHPLLMIRAGSVFFTKGGVKPFYGQMVENIAPTYPEVLQYALAFSVPVRMNGDN</sequence>
<dbReference type="RefSeq" id="WP_277444071.1">
    <property type="nucleotide sequence ID" value="NZ_JAKOAV010000017.1"/>
</dbReference>
<dbReference type="GO" id="GO:0003723">
    <property type="term" value="F:RNA binding"/>
    <property type="evidence" value="ECO:0007669"/>
    <property type="project" value="UniProtKB-KW"/>
</dbReference>
<gene>
    <name evidence="5" type="ORF">L7E55_10110</name>
</gene>
<dbReference type="GO" id="GO:0051607">
    <property type="term" value="P:defense response to virus"/>
    <property type="evidence" value="ECO:0007669"/>
    <property type="project" value="UniProtKB-KW"/>
</dbReference>
<keyword evidence="4" id="KW-0051">Antiviral defense</keyword>
<organism evidence="5 6">
    <name type="scientific">Pelotomaculum isophthalicicum JI</name>
    <dbReference type="NCBI Taxonomy" id="947010"/>
    <lineage>
        <taxon>Bacteria</taxon>
        <taxon>Bacillati</taxon>
        <taxon>Bacillota</taxon>
        <taxon>Clostridia</taxon>
        <taxon>Eubacteriales</taxon>
        <taxon>Desulfotomaculaceae</taxon>
        <taxon>Pelotomaculum</taxon>
    </lineage>
</organism>
<keyword evidence="3" id="KW-0694">RNA-binding</keyword>
<evidence type="ECO:0000256" key="3">
    <source>
        <dbReference type="ARBA" id="ARBA00022884"/>
    </source>
</evidence>
<dbReference type="InterPro" id="IPR005510">
    <property type="entry name" value="Csm4"/>
</dbReference>
<evidence type="ECO:0000256" key="1">
    <source>
        <dbReference type="ARBA" id="ARBA00005772"/>
    </source>
</evidence>
<protein>
    <recommendedName>
        <fullName evidence="2">CRISPR system Cms protein Csm4</fullName>
    </recommendedName>
</protein>
<proteinExistence type="inferred from homology"/>
<reference evidence="5" key="1">
    <citation type="submission" date="2022-02" db="EMBL/GenBank/DDBJ databases">
        <authorList>
            <person name="Leng L."/>
        </authorList>
    </citation>
    <scope>NUCLEOTIDE SEQUENCE</scope>
    <source>
        <strain evidence="5">JI</strain>
    </source>
</reference>
<keyword evidence="6" id="KW-1185">Reference proteome</keyword>
<dbReference type="Proteomes" id="UP001154312">
    <property type="component" value="Unassembled WGS sequence"/>
</dbReference>
<evidence type="ECO:0000256" key="2">
    <source>
        <dbReference type="ARBA" id="ARBA00016109"/>
    </source>
</evidence>
<dbReference type="AlphaFoldDB" id="A0A9X4H892"/>
<dbReference type="NCBIfam" id="TIGR01903">
    <property type="entry name" value="cas5_csm4"/>
    <property type="match status" value="1"/>
</dbReference>
<comment type="caution">
    <text evidence="5">The sequence shown here is derived from an EMBL/GenBank/DDBJ whole genome shotgun (WGS) entry which is preliminary data.</text>
</comment>
<comment type="similarity">
    <text evidence="1">Belongs to the CRISPR-associated Csm4 family.</text>
</comment>
<dbReference type="EMBL" id="JAKOAV010000017">
    <property type="protein sequence ID" value="MDF9408704.1"/>
    <property type="molecule type" value="Genomic_DNA"/>
</dbReference>
<evidence type="ECO:0000256" key="4">
    <source>
        <dbReference type="ARBA" id="ARBA00023118"/>
    </source>
</evidence>
<name>A0A9X4H892_9FIRM</name>
<evidence type="ECO:0000313" key="5">
    <source>
        <dbReference type="EMBL" id="MDF9408704.1"/>
    </source>
</evidence>
<accession>A0A9X4H892</accession>